<dbReference type="GO" id="GO:0090110">
    <property type="term" value="P:COPII-coated vesicle cargo loading"/>
    <property type="evidence" value="ECO:0007669"/>
    <property type="project" value="TreeGrafter"/>
</dbReference>
<dbReference type="GO" id="GO:0005198">
    <property type="term" value="F:structural molecule activity"/>
    <property type="evidence" value="ECO:0007669"/>
    <property type="project" value="TreeGrafter"/>
</dbReference>
<dbReference type="STRING" id="195883.A0A482WV05"/>
<dbReference type="SMART" id="SM00320">
    <property type="entry name" value="WD40"/>
    <property type="match status" value="5"/>
</dbReference>
<comment type="caution">
    <text evidence="19">The sequence shown here is derived from an EMBL/GenBank/DDBJ whole genome shotgun (WGS) entry which is preliminary data.</text>
</comment>
<dbReference type="EMBL" id="QKKF02025464">
    <property type="protein sequence ID" value="RZF36991.1"/>
    <property type="molecule type" value="Genomic_DNA"/>
</dbReference>
<dbReference type="GO" id="GO:0007029">
    <property type="term" value="P:endoplasmic reticulum organization"/>
    <property type="evidence" value="ECO:0007669"/>
    <property type="project" value="TreeGrafter"/>
</dbReference>
<accession>A0A482WV05</accession>
<feature type="compositionally biased region" description="Polar residues" evidence="18">
    <location>
        <begin position="958"/>
        <end position="975"/>
    </location>
</feature>
<keyword evidence="12" id="KW-0968">Cytoplasmic vesicle</keyword>
<gene>
    <name evidence="19" type="ORF">LSTR_LSTR004679</name>
</gene>
<feature type="compositionally biased region" description="Polar residues" evidence="18">
    <location>
        <begin position="773"/>
        <end position="806"/>
    </location>
</feature>
<dbReference type="PANTHER" id="PTHR13923">
    <property type="entry name" value="SEC31-RELATED PROTEIN"/>
    <property type="match status" value="1"/>
</dbReference>
<dbReference type="Gene3D" id="2.130.10.10">
    <property type="entry name" value="YVTN repeat-like/Quinoprotein amine dehydrogenase"/>
    <property type="match status" value="1"/>
</dbReference>
<evidence type="ECO:0000256" key="13">
    <source>
        <dbReference type="ARBA" id="ARBA00025471"/>
    </source>
</evidence>
<comment type="similarity">
    <text evidence="3">Belongs to the WD repeat SEC31 family.</text>
</comment>
<protein>
    <recommendedName>
        <fullName evidence="14">Protein transport protein Sec31A</fullName>
    </recommendedName>
    <alternativeName>
        <fullName evidence="16">SEC31-like protein 1</fullName>
    </alternativeName>
    <alternativeName>
        <fullName evidence="15">SEC31-related protein A</fullName>
    </alternativeName>
</protein>
<evidence type="ECO:0000256" key="11">
    <source>
        <dbReference type="ARBA" id="ARBA00023136"/>
    </source>
</evidence>
<keyword evidence="11" id="KW-0472">Membrane</keyword>
<evidence type="ECO:0000256" key="15">
    <source>
        <dbReference type="ARBA" id="ARBA00041470"/>
    </source>
</evidence>
<dbReference type="Gene3D" id="1.25.40.1030">
    <property type="match status" value="1"/>
</dbReference>
<comment type="subcellular location">
    <subcellularLocation>
        <location evidence="1">Cytoplasmic vesicle membrane</location>
        <topology evidence="1">Peripheral membrane protein</topology>
        <orientation evidence="1">Cytoplasmic side</orientation>
    </subcellularLocation>
    <subcellularLocation>
        <location evidence="2">Endoplasmic reticulum membrane</location>
        <topology evidence="2">Peripheral membrane protein</topology>
    </subcellularLocation>
</comment>
<keyword evidence="9" id="KW-0931">ER-Golgi transport</keyword>
<evidence type="ECO:0000256" key="14">
    <source>
        <dbReference type="ARBA" id="ARBA00039468"/>
    </source>
</evidence>
<feature type="compositionally biased region" description="Pro residues" evidence="18">
    <location>
        <begin position="903"/>
        <end position="912"/>
    </location>
</feature>
<dbReference type="Gene3D" id="1.20.940.10">
    <property type="entry name" value="Functional domain of the splicing factor Prp18"/>
    <property type="match status" value="1"/>
</dbReference>
<dbReference type="SUPFAM" id="SSF50978">
    <property type="entry name" value="WD40 repeat-like"/>
    <property type="match status" value="1"/>
</dbReference>
<evidence type="ECO:0000256" key="1">
    <source>
        <dbReference type="ARBA" id="ARBA00004180"/>
    </source>
</evidence>
<dbReference type="InParanoid" id="A0A482WV05"/>
<proteinExistence type="inferred from homology"/>
<dbReference type="PROSITE" id="PS50294">
    <property type="entry name" value="WD_REPEATS_REGION"/>
    <property type="match status" value="1"/>
</dbReference>
<evidence type="ECO:0000256" key="12">
    <source>
        <dbReference type="ARBA" id="ARBA00023329"/>
    </source>
</evidence>
<feature type="compositionally biased region" description="Polar residues" evidence="18">
    <location>
        <begin position="1035"/>
        <end position="1052"/>
    </location>
</feature>
<dbReference type="AlphaFoldDB" id="A0A482WV05"/>
<feature type="region of interest" description="Disordered" evidence="18">
    <location>
        <begin position="988"/>
        <end position="1094"/>
    </location>
</feature>
<keyword evidence="5" id="KW-0963">Cytoplasm</keyword>
<keyword evidence="4" id="KW-0813">Transport</keyword>
<dbReference type="FunCoup" id="A0A482WV05">
    <property type="interactions" value="1671"/>
</dbReference>
<reference evidence="19 20" key="1">
    <citation type="journal article" date="2017" name="Gigascience">
        <title>Genome sequence of the small brown planthopper, Laodelphax striatellus.</title>
        <authorList>
            <person name="Zhu J."/>
            <person name="Jiang F."/>
            <person name="Wang X."/>
            <person name="Yang P."/>
            <person name="Bao Y."/>
            <person name="Zhao W."/>
            <person name="Wang W."/>
            <person name="Lu H."/>
            <person name="Wang Q."/>
            <person name="Cui N."/>
            <person name="Li J."/>
            <person name="Chen X."/>
            <person name="Luo L."/>
            <person name="Yu J."/>
            <person name="Kang L."/>
            <person name="Cui F."/>
        </authorList>
    </citation>
    <scope>NUCLEOTIDE SEQUENCE [LARGE SCALE GENOMIC DNA]</scope>
    <source>
        <strain evidence="19">Lst14</strain>
    </source>
</reference>
<keyword evidence="6 17" id="KW-0853">WD repeat</keyword>
<dbReference type="Pfam" id="PF00400">
    <property type="entry name" value="WD40"/>
    <property type="match status" value="1"/>
</dbReference>
<evidence type="ECO:0000256" key="8">
    <source>
        <dbReference type="ARBA" id="ARBA00022824"/>
    </source>
</evidence>
<dbReference type="PANTHER" id="PTHR13923:SF11">
    <property type="entry name" value="SECRETORY 31, ISOFORM D"/>
    <property type="match status" value="1"/>
</dbReference>
<dbReference type="Proteomes" id="UP000291343">
    <property type="component" value="Unassembled WGS sequence"/>
</dbReference>
<evidence type="ECO:0000256" key="17">
    <source>
        <dbReference type="PROSITE-ProRule" id="PRU00221"/>
    </source>
</evidence>
<keyword evidence="10" id="KW-0653">Protein transport</keyword>
<evidence type="ECO:0000256" key="6">
    <source>
        <dbReference type="ARBA" id="ARBA00022574"/>
    </source>
</evidence>
<dbReference type="OrthoDB" id="542917at2759"/>
<evidence type="ECO:0000313" key="19">
    <source>
        <dbReference type="EMBL" id="RZF36991.1"/>
    </source>
</evidence>
<evidence type="ECO:0000256" key="10">
    <source>
        <dbReference type="ARBA" id="ARBA00022927"/>
    </source>
</evidence>
<organism evidence="19 20">
    <name type="scientific">Laodelphax striatellus</name>
    <name type="common">Small brown planthopper</name>
    <name type="synonym">Delphax striatella</name>
    <dbReference type="NCBI Taxonomy" id="195883"/>
    <lineage>
        <taxon>Eukaryota</taxon>
        <taxon>Metazoa</taxon>
        <taxon>Ecdysozoa</taxon>
        <taxon>Arthropoda</taxon>
        <taxon>Hexapoda</taxon>
        <taxon>Insecta</taxon>
        <taxon>Pterygota</taxon>
        <taxon>Neoptera</taxon>
        <taxon>Paraneoptera</taxon>
        <taxon>Hemiptera</taxon>
        <taxon>Auchenorrhyncha</taxon>
        <taxon>Fulgoroidea</taxon>
        <taxon>Delphacidae</taxon>
        <taxon>Criomorphinae</taxon>
        <taxon>Laodelphax</taxon>
    </lineage>
</organism>
<evidence type="ECO:0000256" key="2">
    <source>
        <dbReference type="ARBA" id="ARBA00004406"/>
    </source>
</evidence>
<keyword evidence="20" id="KW-1185">Reference proteome</keyword>
<evidence type="ECO:0000256" key="3">
    <source>
        <dbReference type="ARBA" id="ARBA00009358"/>
    </source>
</evidence>
<evidence type="ECO:0000256" key="5">
    <source>
        <dbReference type="ARBA" id="ARBA00022490"/>
    </source>
</evidence>
<feature type="repeat" description="WD" evidence="17">
    <location>
        <begin position="116"/>
        <end position="158"/>
    </location>
</feature>
<evidence type="ECO:0000256" key="9">
    <source>
        <dbReference type="ARBA" id="ARBA00022892"/>
    </source>
</evidence>
<dbReference type="FunFam" id="2.130.10.10:FF:000009">
    <property type="entry name" value="Protein transport protein Sec31A isoform A"/>
    <property type="match status" value="1"/>
</dbReference>
<evidence type="ECO:0000256" key="16">
    <source>
        <dbReference type="ARBA" id="ARBA00043112"/>
    </source>
</evidence>
<keyword evidence="7" id="KW-0677">Repeat</keyword>
<dbReference type="FunFam" id="1.20.940.10:FF:000001">
    <property type="entry name" value="Protein transport protein Sec31A isoform A"/>
    <property type="match status" value="1"/>
</dbReference>
<comment type="function">
    <text evidence="13">Component of the coat protein complex II (COPII) which promotes the formation of transport vesicles from the endoplasmic reticulum (ER). The coat has two main functions, the physical deformation of the endoplasmic reticulum membrane into vesicles and the selection of cargo molecules.</text>
</comment>
<dbReference type="GO" id="GO:0030127">
    <property type="term" value="C:COPII vesicle coat"/>
    <property type="evidence" value="ECO:0007669"/>
    <property type="project" value="TreeGrafter"/>
</dbReference>
<evidence type="ECO:0000256" key="18">
    <source>
        <dbReference type="SAM" id="MobiDB-lite"/>
    </source>
</evidence>
<evidence type="ECO:0000256" key="4">
    <source>
        <dbReference type="ARBA" id="ARBA00022448"/>
    </source>
</evidence>
<dbReference type="PROSITE" id="PS50082">
    <property type="entry name" value="WD_REPEATS_2"/>
    <property type="match status" value="2"/>
</dbReference>
<dbReference type="InterPro" id="IPR015943">
    <property type="entry name" value="WD40/YVTN_repeat-like_dom_sf"/>
</dbReference>
<evidence type="ECO:0000313" key="20">
    <source>
        <dbReference type="Proteomes" id="UP000291343"/>
    </source>
</evidence>
<evidence type="ECO:0000256" key="7">
    <source>
        <dbReference type="ARBA" id="ARBA00022737"/>
    </source>
</evidence>
<keyword evidence="8" id="KW-0256">Endoplasmic reticulum</keyword>
<dbReference type="GO" id="GO:0070971">
    <property type="term" value="C:endoplasmic reticulum exit site"/>
    <property type="evidence" value="ECO:0007669"/>
    <property type="project" value="TreeGrafter"/>
</dbReference>
<sequence length="1236" mass="134158">MKVKELDKTVTLAWSPKEQHPVLLATGTAAQQLDASFSTSASLELYGLNLSEPGLDLELKASTASEARFHRIVWGGWNYSREGACGVIVGGCDGGRLQIYNAAKLLAGEDSLVAVRDTHTGPVRGLDFNTYQTNLLASGASESEIFIWDLNNTNTPMTPGAKSQPNDDVLWLAWNKQVQHILASAFSTRCVVWDLRKNEPIMKLSDSNLRVRWKVLEWHPDIATQLCLASEDDSNPVVQLWDLRFASTPIKTMERHTKGVLSLAWCPKDPDLLMSSGKDSTIYCWNPNTNDPGGEVVCEMMTSYQWNFEVAWCPRNPSLIASCSFDGHASIYSLTGGQQHVQTSKKIADSFPGMEYAESPPVHTQMHHQIQSAAELRKAPKWLRKTSGVSFGFGGKLVSFSSDAHSVVISQVISEPSMVERSLELQSALTTGDFGSICSQREDPIWPYISATLEPCPKAAMKKLLGFEQPQKFSKFDGEPVSSGPQGDVDRITDGIGSLNQDPTSENFLSNSISTSDSILGDQFAVKKSFILPTGDDVDGSICKALLVGSLDVAVDLCLQQNRMADALVLAMTAGTDLLLKTQARYFQQSKGQLSELIGAVVTEDWTQVVANCNLDSWKESLAAILTYSENEKLPSLCETLGNRLENEGGEEKRVCAEICYIAANNLSRLIKLRTRKNVHLPTEKLQELVEMIVVMQRGVSCEESGAADLMTHYAELLASQGDLSTALTYVYGSQLEKPAELYDRLACALGQKTIYTQNQPSSYSYQQNQTSGFGMQEQTSRIRRYSNQSTSSWSGQAPQPNTPLLNPTKGHALGPNRGSFAAPPEDNPKFGSQYGASYFGSVPPQSPLYNQATMFKPATGGPSEPPVAANRVPPPLVPAASNPYSHAQPQPTLFTPQVQQAGPPPTGPPAAPTLRNSPSPAPSLGRSKYIPDPSVSGNALGMSYRNQMSPGPVAMHPSQSNPALPEQQQQPPYNNAVQNFRNQSYIPQQAGPAGWNDPPAFSGPPKPKQKVEAAPQAPITHPLFGAAPPEPMNPYQQSPMGMMNGNYNDQKSAPPPPSQFAPTQQQQQQQFLPQQQQQLGYGGGIVAPPSGPYVHQATAAPVAANQPPAPVAKIAEPPKPKPPIPDEHRQLQTVFEDLRSQCTNAANNPQSKRKLEEVARKLEMLYDALRDSKLSPGTLSGLHELAKLVDAGDYAAGLGLHTQLISGPDFSQIASFMPGLKVLLQSALQLGVYLH</sequence>
<dbReference type="SMR" id="A0A482WV05"/>
<dbReference type="GO" id="GO:0005789">
    <property type="term" value="C:endoplasmic reticulum membrane"/>
    <property type="evidence" value="ECO:0007669"/>
    <property type="project" value="UniProtKB-SubCell"/>
</dbReference>
<feature type="region of interest" description="Disordered" evidence="18">
    <location>
        <begin position="851"/>
        <end position="975"/>
    </location>
</feature>
<feature type="region of interest" description="Disordered" evidence="18">
    <location>
        <begin position="763"/>
        <end position="837"/>
    </location>
</feature>
<dbReference type="InterPro" id="IPR040251">
    <property type="entry name" value="SEC31-like"/>
</dbReference>
<feature type="repeat" description="WD" evidence="17">
    <location>
        <begin position="253"/>
        <end position="286"/>
    </location>
</feature>
<feature type="compositionally biased region" description="Low complexity" evidence="18">
    <location>
        <begin position="763"/>
        <end position="772"/>
    </location>
</feature>
<dbReference type="InterPro" id="IPR001680">
    <property type="entry name" value="WD40_rpt"/>
</dbReference>
<feature type="compositionally biased region" description="Polar residues" evidence="18">
    <location>
        <begin position="883"/>
        <end position="895"/>
    </location>
</feature>
<dbReference type="InterPro" id="IPR036322">
    <property type="entry name" value="WD40_repeat_dom_sf"/>
</dbReference>
<feature type="compositionally biased region" description="Low complexity" evidence="18">
    <location>
        <begin position="1061"/>
        <end position="1080"/>
    </location>
</feature>
<dbReference type="GO" id="GO:0015031">
    <property type="term" value="P:protein transport"/>
    <property type="evidence" value="ECO:0007669"/>
    <property type="project" value="UniProtKB-KW"/>
</dbReference>
<name>A0A482WV05_LAOST</name>